<proteinExistence type="predicted"/>
<name>A0A0W1RHP0_9EURY</name>
<feature type="transmembrane region" description="Helical" evidence="1">
    <location>
        <begin position="18"/>
        <end position="42"/>
    </location>
</feature>
<keyword evidence="1" id="KW-0812">Transmembrane</keyword>
<gene>
    <name evidence="2" type="ORF">AUR66_03555</name>
</gene>
<reference evidence="2 3" key="1">
    <citation type="submission" date="2015-12" db="EMBL/GenBank/DDBJ databases">
        <title>Haloferax profundi sp. nov. isolated from the Discovery deep brine-seawater interface in the Red Sea.</title>
        <authorList>
            <person name="Zhang G."/>
            <person name="Stingl U."/>
            <person name="Rashid M."/>
        </authorList>
    </citation>
    <scope>NUCLEOTIDE SEQUENCE [LARGE SCALE GENOMIC DNA]</scope>
    <source>
        <strain evidence="2 3">SB29</strain>
    </source>
</reference>
<evidence type="ECO:0000313" key="3">
    <source>
        <dbReference type="Proteomes" id="UP000053157"/>
    </source>
</evidence>
<evidence type="ECO:0000256" key="1">
    <source>
        <dbReference type="SAM" id="Phobius"/>
    </source>
</evidence>
<dbReference type="OrthoDB" id="238714at2157"/>
<dbReference type="Pfam" id="PF23922">
    <property type="entry name" value="DUF7261"/>
    <property type="match status" value="1"/>
</dbReference>
<dbReference type="RefSeq" id="WP_058573511.1">
    <property type="nucleotide sequence ID" value="NZ_LOPV01000623.1"/>
</dbReference>
<sequence length="328" mass="35250">MADVTLPSRDAGESRGQLFLITALAIAVLLVSLALILNTAIYTENIATRTTDTQLDEATSAQRVAVDAGGAILDAENRNGGSAGDIESRFESAMANWSTTSATLSATDGFSTRVEYNGASTLGLRIHQDDESRDFTDNSSDERWEVLEDGQVRAIRFNVSRTSLATSPSDAFSVDIDGESDDINVTMYDDGTNVVVTVENETGTVGSCVVEPTNGDTLVVDIGDKTVGTQYCAPFETIHDEIDGEVDIWFNNADNASGTYEMYTTDDDDGFDDIGDLFDIFDGAEYADTGSGYWPVQQEAVYDANVTFVFQSSGTTVKKEVRIAPGEL</sequence>
<keyword evidence="1" id="KW-1133">Transmembrane helix</keyword>
<protein>
    <submittedName>
        <fullName evidence="2">Uncharacterized protein</fullName>
    </submittedName>
</protein>
<evidence type="ECO:0000313" key="2">
    <source>
        <dbReference type="EMBL" id="KTG12607.1"/>
    </source>
</evidence>
<keyword evidence="3" id="KW-1185">Reference proteome</keyword>
<dbReference type="AlphaFoldDB" id="A0A0W1RHP0"/>
<dbReference type="InterPro" id="IPR055685">
    <property type="entry name" value="DUF7261"/>
</dbReference>
<comment type="caution">
    <text evidence="2">The sequence shown here is derived from an EMBL/GenBank/DDBJ whole genome shotgun (WGS) entry which is preliminary data.</text>
</comment>
<organism evidence="2 3">
    <name type="scientific">Haloferax profundi</name>
    <dbReference type="NCBI Taxonomy" id="1544718"/>
    <lineage>
        <taxon>Archaea</taxon>
        <taxon>Methanobacteriati</taxon>
        <taxon>Methanobacteriota</taxon>
        <taxon>Stenosarchaea group</taxon>
        <taxon>Halobacteria</taxon>
        <taxon>Halobacteriales</taxon>
        <taxon>Haloferacaceae</taxon>
        <taxon>Haloferax</taxon>
    </lineage>
</organism>
<dbReference type="Proteomes" id="UP000053157">
    <property type="component" value="Unassembled WGS sequence"/>
</dbReference>
<accession>A0A0W1RHP0</accession>
<keyword evidence="1" id="KW-0472">Membrane</keyword>
<dbReference type="EMBL" id="LOPV01000623">
    <property type="protein sequence ID" value="KTG12607.1"/>
    <property type="molecule type" value="Genomic_DNA"/>
</dbReference>